<dbReference type="Gene3D" id="2.60.120.260">
    <property type="entry name" value="Galactose-binding domain-like"/>
    <property type="match status" value="1"/>
</dbReference>
<dbReference type="InterPro" id="IPR003961">
    <property type="entry name" value="FN3_dom"/>
</dbReference>
<feature type="signal peptide" evidence="2">
    <location>
        <begin position="1"/>
        <end position="20"/>
    </location>
</feature>
<dbReference type="RefSeq" id="WP_217633320.1">
    <property type="nucleotide sequence ID" value="NZ_FNAO01000006.1"/>
</dbReference>
<dbReference type="GO" id="GO:0098609">
    <property type="term" value="P:cell-cell adhesion"/>
    <property type="evidence" value="ECO:0007669"/>
    <property type="project" value="TreeGrafter"/>
</dbReference>
<dbReference type="InterPro" id="IPR013783">
    <property type="entry name" value="Ig-like_fold"/>
</dbReference>
<evidence type="ECO:0000256" key="1">
    <source>
        <dbReference type="ARBA" id="ARBA00023157"/>
    </source>
</evidence>
<dbReference type="Pfam" id="PF00041">
    <property type="entry name" value="fn3"/>
    <property type="match status" value="2"/>
</dbReference>
<reference evidence="4 5" key="1">
    <citation type="submission" date="2016-10" db="EMBL/GenBank/DDBJ databases">
        <authorList>
            <person name="de Groot N.N."/>
        </authorList>
    </citation>
    <scope>NUCLEOTIDE SEQUENCE [LARGE SCALE GENOMIC DNA]</scope>
    <source>
        <strain evidence="4 5">DSM 23421</strain>
    </source>
</reference>
<evidence type="ECO:0000313" key="5">
    <source>
        <dbReference type="Proteomes" id="UP000199109"/>
    </source>
</evidence>
<accession>A0A1G7EW30</accession>
<protein>
    <submittedName>
        <fullName evidence="4">Fibronectin type III domain-containing protein</fullName>
    </submittedName>
</protein>
<feature type="chain" id="PRO_5011729654" evidence="2">
    <location>
        <begin position="21"/>
        <end position="510"/>
    </location>
</feature>
<dbReference type="InterPro" id="IPR036116">
    <property type="entry name" value="FN3_sf"/>
</dbReference>
<dbReference type="AlphaFoldDB" id="A0A1G7EW30"/>
<evidence type="ECO:0000313" key="4">
    <source>
        <dbReference type="EMBL" id="SDE67635.1"/>
    </source>
</evidence>
<dbReference type="EMBL" id="FNAO01000006">
    <property type="protein sequence ID" value="SDE67635.1"/>
    <property type="molecule type" value="Genomic_DNA"/>
</dbReference>
<feature type="domain" description="Fibronectin type-III" evidence="3">
    <location>
        <begin position="267"/>
        <end position="355"/>
    </location>
</feature>
<feature type="domain" description="Fibronectin type-III" evidence="3">
    <location>
        <begin position="174"/>
        <end position="262"/>
    </location>
</feature>
<evidence type="ECO:0000259" key="3">
    <source>
        <dbReference type="PROSITE" id="PS50853"/>
    </source>
</evidence>
<sequence length="510" mass="53595">MKSVPLLLLAMCLISTQMGAQNAHTHANAASIENEANSVTGWSGGAVISSDASESQHGSFSIRAVSTASNGRTLTYTYNAQIGVQYTIRIWAKEGPQVSNPAAPAFAVWSGMTGFTTTLIRGTDWAEYVFNVTATSTSPLIRIYTSNAATSSTAGNTIFIDNVSILRVNSDSAPPSAVTTLAATGTTATGTQLSWSASTDNIGVTGYQVFRNGTQIGTPVGTAYTVTGLTQSTSYAFTVRAVDAAGNVSAAGNTVNVTTTQGTDSAPPSAVTTLTATGTTATGTQLSWSASTDNIGVTGYQVFRNGTQIGTPVGTAYTVTGLTQSTSYAFTVRAVDAAGNVSAAGNTVNVTTQGSGGIVDYTSQNANLASVDWQARNVFAAQTLGIGTTDTQGYALAVAGNVLAESVKIALQTNWPDYVFDKDYSLYSLEEVERFIIEKGYLPGLPSADEVKDNGIDVGEMNALLLKKIEEITLYVIQQDKKIKELEKKGKRLEFFHVTPEQRKRNKSTY</sequence>
<dbReference type="GO" id="GO:0016020">
    <property type="term" value="C:membrane"/>
    <property type="evidence" value="ECO:0007669"/>
    <property type="project" value="UniProtKB-SubCell"/>
</dbReference>
<proteinExistence type="predicted"/>
<dbReference type="Proteomes" id="UP000199109">
    <property type="component" value="Unassembled WGS sequence"/>
</dbReference>
<keyword evidence="1" id="KW-1015">Disulfide bond</keyword>
<name>A0A1G7EW30_9FLAO</name>
<dbReference type="Gene3D" id="2.60.40.10">
    <property type="entry name" value="Immunoglobulins"/>
    <property type="match status" value="2"/>
</dbReference>
<keyword evidence="5" id="KW-1185">Reference proteome</keyword>
<dbReference type="PANTHER" id="PTHR44170">
    <property type="entry name" value="PROTEIN SIDEKICK"/>
    <property type="match status" value="1"/>
</dbReference>
<dbReference type="SMART" id="SM00060">
    <property type="entry name" value="FN3"/>
    <property type="match status" value="2"/>
</dbReference>
<dbReference type="CDD" id="cd00063">
    <property type="entry name" value="FN3"/>
    <property type="match status" value="2"/>
</dbReference>
<dbReference type="PROSITE" id="PS50853">
    <property type="entry name" value="FN3"/>
    <property type="match status" value="2"/>
</dbReference>
<organism evidence="4 5">
    <name type="scientific">Pricia antarctica</name>
    <dbReference type="NCBI Taxonomy" id="641691"/>
    <lineage>
        <taxon>Bacteria</taxon>
        <taxon>Pseudomonadati</taxon>
        <taxon>Bacteroidota</taxon>
        <taxon>Flavobacteriia</taxon>
        <taxon>Flavobacteriales</taxon>
        <taxon>Flavobacteriaceae</taxon>
        <taxon>Pricia</taxon>
    </lineage>
</organism>
<gene>
    <name evidence="4" type="ORF">SAMN05421636_106335</name>
</gene>
<dbReference type="STRING" id="641691.SAMN05421636_106335"/>
<keyword evidence="2" id="KW-0732">Signal</keyword>
<dbReference type="PANTHER" id="PTHR44170:SF6">
    <property type="entry name" value="CONTACTIN"/>
    <property type="match status" value="1"/>
</dbReference>
<dbReference type="SUPFAM" id="SSF49265">
    <property type="entry name" value="Fibronectin type III"/>
    <property type="match status" value="1"/>
</dbReference>
<evidence type="ECO:0000256" key="2">
    <source>
        <dbReference type="SAM" id="SignalP"/>
    </source>
</evidence>